<dbReference type="EMBL" id="CAXDID020000609">
    <property type="protein sequence ID" value="CAL6106343.1"/>
    <property type="molecule type" value="Genomic_DNA"/>
</dbReference>
<name>A0AA86NR55_9EUKA</name>
<dbReference type="EMBL" id="CATOUU010000307">
    <property type="protein sequence ID" value="CAI9924212.1"/>
    <property type="molecule type" value="Genomic_DNA"/>
</dbReference>
<dbReference type="Gene3D" id="1.25.40.20">
    <property type="entry name" value="Ankyrin repeat-containing domain"/>
    <property type="match status" value="1"/>
</dbReference>
<sequence length="226" mass="25725">MNCCKSNSKKADAWFAASIQNDVLALKTLSSKFAGTIDSSNKDTRRHGLCALHYAILNRNLDSISFLLPLEAHLKTGSRIDFSDLTLGVGANIVHLSLFIGDFSSIQCVLDYSNTVNTDFHTITADNQTCLQLLTIKATKQTITFIQHDFFRQEIARELTSSLIRAVQFKNQIVFQYLLQQYDQLSDSFVVWIRKFLVQFELIQNKVEGTILKEVQKLEEKHRSTK</sequence>
<protein>
    <submittedName>
        <fullName evidence="1">Ankyrin repeat-containing protein</fullName>
    </submittedName>
    <submittedName>
        <fullName evidence="2">Ankyrin_repeat-containing protein</fullName>
    </submittedName>
</protein>
<reference evidence="1" key="1">
    <citation type="submission" date="2023-06" db="EMBL/GenBank/DDBJ databases">
        <authorList>
            <person name="Kurt Z."/>
        </authorList>
    </citation>
    <scope>NUCLEOTIDE SEQUENCE</scope>
</reference>
<organism evidence="1">
    <name type="scientific">Hexamita inflata</name>
    <dbReference type="NCBI Taxonomy" id="28002"/>
    <lineage>
        <taxon>Eukaryota</taxon>
        <taxon>Metamonada</taxon>
        <taxon>Diplomonadida</taxon>
        <taxon>Hexamitidae</taxon>
        <taxon>Hexamitinae</taxon>
        <taxon>Hexamita</taxon>
    </lineage>
</organism>
<evidence type="ECO:0000313" key="3">
    <source>
        <dbReference type="Proteomes" id="UP001642409"/>
    </source>
</evidence>
<keyword evidence="3" id="KW-1185">Reference proteome</keyword>
<dbReference type="SUPFAM" id="SSF48403">
    <property type="entry name" value="Ankyrin repeat"/>
    <property type="match status" value="1"/>
</dbReference>
<evidence type="ECO:0000313" key="2">
    <source>
        <dbReference type="EMBL" id="CAL6106343.1"/>
    </source>
</evidence>
<proteinExistence type="predicted"/>
<gene>
    <name evidence="1" type="ORF">HINF_LOCUS11857</name>
    <name evidence="2" type="ORF">HINF_LOCUS73696</name>
</gene>
<comment type="caution">
    <text evidence="1">The sequence shown here is derived from an EMBL/GenBank/DDBJ whole genome shotgun (WGS) entry which is preliminary data.</text>
</comment>
<reference evidence="2 3" key="2">
    <citation type="submission" date="2024-07" db="EMBL/GenBank/DDBJ databases">
        <authorList>
            <person name="Akdeniz Z."/>
        </authorList>
    </citation>
    <scope>NUCLEOTIDE SEQUENCE [LARGE SCALE GENOMIC DNA]</scope>
</reference>
<accession>A0AA86NR55</accession>
<dbReference type="Proteomes" id="UP001642409">
    <property type="component" value="Unassembled WGS sequence"/>
</dbReference>
<evidence type="ECO:0000313" key="1">
    <source>
        <dbReference type="EMBL" id="CAI9924212.1"/>
    </source>
</evidence>
<dbReference type="AlphaFoldDB" id="A0AA86NR55"/>
<dbReference type="InterPro" id="IPR036770">
    <property type="entry name" value="Ankyrin_rpt-contain_sf"/>
</dbReference>